<evidence type="ECO:0000259" key="2">
    <source>
        <dbReference type="SMART" id="SM00470"/>
    </source>
</evidence>
<dbReference type="GO" id="GO:0003677">
    <property type="term" value="F:DNA binding"/>
    <property type="evidence" value="ECO:0007669"/>
    <property type="project" value="InterPro"/>
</dbReference>
<dbReference type="PANTHER" id="PTHR33375">
    <property type="entry name" value="CHROMOSOME-PARTITIONING PROTEIN PARB-RELATED"/>
    <property type="match status" value="1"/>
</dbReference>
<dbReference type="Gene3D" id="1.10.10.2830">
    <property type="match status" value="1"/>
</dbReference>
<accession>A0A848FCD3</accession>
<feature type="domain" description="ParB-like N-terminal" evidence="2">
    <location>
        <begin position="35"/>
        <end position="132"/>
    </location>
</feature>
<evidence type="ECO:0000313" key="3">
    <source>
        <dbReference type="EMBL" id="NML16988.1"/>
    </source>
</evidence>
<dbReference type="Gene3D" id="3.90.1530.30">
    <property type="match status" value="1"/>
</dbReference>
<sequence>MGKISGFFQDGHRTKAEIDRLTQQVSQLEKERGAQPIDPALITASRWANRHADSYITAEFEALRAEIQDAGGNVQPIKVRPRPDAKDGEPQYEIVFGHRRHRACLELGLPVLAVVQPLSDTELFTHMERENRNRQSLSAYEQGAMYRRALDEGLFPSMRKLAEGIGRAISDVVKATQIAQLPSAVLEAFPSPNDIQFRWATDLKEAVAQHEQAVLAAAKQAAADRLPAPEVFRKLTACLRRESPARAAPLPERKFNLGAGRRATIVVDDTGHTVLKIAPGVLPPEKWKALESALKALLD</sequence>
<dbReference type="SUPFAM" id="SSF109709">
    <property type="entry name" value="KorB DNA-binding domain-like"/>
    <property type="match status" value="1"/>
</dbReference>
<proteinExistence type="inferred from homology"/>
<protein>
    <submittedName>
        <fullName evidence="3">ParB/RepB/Spo0J family partition protein</fullName>
    </submittedName>
</protein>
<reference evidence="3 4" key="1">
    <citation type="submission" date="2020-04" db="EMBL/GenBank/DDBJ databases">
        <title>Azohydromonas sp. isolated from soil.</title>
        <authorList>
            <person name="Dahal R.H."/>
        </authorList>
    </citation>
    <scope>NUCLEOTIDE SEQUENCE [LARGE SCALE GENOMIC DNA]</scope>
    <source>
        <strain evidence="3 4">G-1-1-14</strain>
    </source>
</reference>
<dbReference type="InterPro" id="IPR037972">
    <property type="entry name" value="RepB_N"/>
</dbReference>
<dbReference type="InterPro" id="IPR004437">
    <property type="entry name" value="ParB/RepB/Spo0J"/>
</dbReference>
<name>A0A848FCD3_9BURK</name>
<dbReference type="AlphaFoldDB" id="A0A848FCD3"/>
<gene>
    <name evidence="3" type="ORF">HHL10_18565</name>
</gene>
<organism evidence="3 4">
    <name type="scientific">Azohydromonas caseinilytica</name>
    <dbReference type="NCBI Taxonomy" id="2728836"/>
    <lineage>
        <taxon>Bacteria</taxon>
        <taxon>Pseudomonadati</taxon>
        <taxon>Pseudomonadota</taxon>
        <taxon>Betaproteobacteria</taxon>
        <taxon>Burkholderiales</taxon>
        <taxon>Sphaerotilaceae</taxon>
        <taxon>Azohydromonas</taxon>
    </lineage>
</organism>
<dbReference type="NCBIfam" id="TIGR00180">
    <property type="entry name" value="parB_part"/>
    <property type="match status" value="1"/>
</dbReference>
<dbReference type="GO" id="GO:0005694">
    <property type="term" value="C:chromosome"/>
    <property type="evidence" value="ECO:0007669"/>
    <property type="project" value="TreeGrafter"/>
</dbReference>
<dbReference type="Pfam" id="PF02195">
    <property type="entry name" value="ParB_N"/>
    <property type="match status" value="1"/>
</dbReference>
<keyword evidence="4" id="KW-1185">Reference proteome</keyword>
<dbReference type="InterPro" id="IPR003115">
    <property type="entry name" value="ParB_N"/>
</dbReference>
<comment type="caution">
    <text evidence="3">The sequence shown here is derived from an EMBL/GenBank/DDBJ whole genome shotgun (WGS) entry which is preliminary data.</text>
</comment>
<dbReference type="InterPro" id="IPR050336">
    <property type="entry name" value="Chromosome_partition/occlusion"/>
</dbReference>
<dbReference type="PANTHER" id="PTHR33375:SF1">
    <property type="entry name" value="CHROMOSOME-PARTITIONING PROTEIN PARB-RELATED"/>
    <property type="match status" value="1"/>
</dbReference>
<dbReference type="SMART" id="SM00470">
    <property type="entry name" value="ParB"/>
    <property type="match status" value="1"/>
</dbReference>
<dbReference type="Proteomes" id="UP000574067">
    <property type="component" value="Unassembled WGS sequence"/>
</dbReference>
<evidence type="ECO:0000256" key="1">
    <source>
        <dbReference type="ARBA" id="ARBA00006295"/>
    </source>
</evidence>
<comment type="similarity">
    <text evidence="1">Belongs to the ParB family.</text>
</comment>
<dbReference type="EMBL" id="JABBFW010000014">
    <property type="protein sequence ID" value="NML16988.1"/>
    <property type="molecule type" value="Genomic_DNA"/>
</dbReference>
<evidence type="ECO:0000313" key="4">
    <source>
        <dbReference type="Proteomes" id="UP000574067"/>
    </source>
</evidence>
<dbReference type="GO" id="GO:0007059">
    <property type="term" value="P:chromosome segregation"/>
    <property type="evidence" value="ECO:0007669"/>
    <property type="project" value="TreeGrafter"/>
</dbReference>
<dbReference type="SUPFAM" id="SSF110849">
    <property type="entry name" value="ParB/Sulfiredoxin"/>
    <property type="match status" value="1"/>
</dbReference>
<dbReference type="InterPro" id="IPR036086">
    <property type="entry name" value="ParB/Sulfiredoxin_sf"/>
</dbReference>
<dbReference type="CDD" id="cd16405">
    <property type="entry name" value="RepB_like_N"/>
    <property type="match status" value="1"/>
</dbReference>